<feature type="compositionally biased region" description="Low complexity" evidence="1">
    <location>
        <begin position="141"/>
        <end position="160"/>
    </location>
</feature>
<evidence type="ECO:0000313" key="4">
    <source>
        <dbReference type="EMBL" id="MBO0516103.1"/>
    </source>
</evidence>
<feature type="region of interest" description="Disordered" evidence="1">
    <location>
        <begin position="128"/>
        <end position="160"/>
    </location>
</feature>
<dbReference type="RefSeq" id="WP_206967543.1">
    <property type="nucleotide sequence ID" value="NZ_BAAAJJ010000002.1"/>
</dbReference>
<reference evidence="4" key="1">
    <citation type="submission" date="2021-03" db="EMBL/GenBank/DDBJ databases">
        <title>Streptomyces poriferae sp. nov., a novel marine sponge-derived Actinobacteria species with anti-MRSA activity.</title>
        <authorList>
            <person name="Sandoval-Powers M."/>
            <person name="Kralova S."/>
            <person name="Nguyen G.-S."/>
            <person name="Fawwal D."/>
            <person name="Degnes K."/>
            <person name="Klinkenberg G."/>
            <person name="Sletta H."/>
            <person name="Wentzel A."/>
            <person name="Liles M.R."/>
        </authorList>
    </citation>
    <scope>NUCLEOTIDE SEQUENCE</scope>
    <source>
        <strain evidence="4">DSM 41794</strain>
    </source>
</reference>
<proteinExistence type="predicted"/>
<dbReference type="AlphaFoldDB" id="A0A939FCI8"/>
<feature type="transmembrane region" description="Helical" evidence="2">
    <location>
        <begin position="189"/>
        <end position="210"/>
    </location>
</feature>
<sequence>MSTEPQTTYADRVFRSPAAFVGGILLLVLALWLGGDAVLRGEGNTPWRALAALLCAVPLVVAFTLRPAVYAGTGLLRVRNPFRTITIPWAAVEDVRASYSSEIFAGGKKYQLWSVPVSLRSRKRVANRNSRAAKASDDPYGRISSSAAARGGAGQPGRAPADQTIADLRELAALNAPRPEAQGTPTVRWAYEIMAPAIAGAILLIVVFAMG</sequence>
<comment type="caution">
    <text evidence="4">The sequence shown here is derived from an EMBL/GenBank/DDBJ whole genome shotgun (WGS) entry which is preliminary data.</text>
</comment>
<feature type="domain" description="Low molecular weight protein antigen 6 PH" evidence="3">
    <location>
        <begin position="66"/>
        <end position="126"/>
    </location>
</feature>
<evidence type="ECO:0000256" key="1">
    <source>
        <dbReference type="SAM" id="MobiDB-lite"/>
    </source>
</evidence>
<dbReference type="EMBL" id="JAFLRJ010000356">
    <property type="protein sequence ID" value="MBO0516103.1"/>
    <property type="molecule type" value="Genomic_DNA"/>
</dbReference>
<evidence type="ECO:0000313" key="5">
    <source>
        <dbReference type="Proteomes" id="UP000664167"/>
    </source>
</evidence>
<keyword evidence="2" id="KW-0472">Membrane</keyword>
<evidence type="ECO:0000259" key="3">
    <source>
        <dbReference type="Pfam" id="PF10756"/>
    </source>
</evidence>
<keyword evidence="2" id="KW-0812">Transmembrane</keyword>
<keyword evidence="5" id="KW-1185">Reference proteome</keyword>
<feature type="transmembrane region" description="Helical" evidence="2">
    <location>
        <begin position="47"/>
        <end position="69"/>
    </location>
</feature>
<feature type="transmembrane region" description="Helical" evidence="2">
    <location>
        <begin position="12"/>
        <end position="35"/>
    </location>
</feature>
<evidence type="ECO:0000256" key="2">
    <source>
        <dbReference type="SAM" id="Phobius"/>
    </source>
</evidence>
<dbReference type="InterPro" id="IPR019692">
    <property type="entry name" value="CFP-6_PH"/>
</dbReference>
<name>A0A939FCI8_9ACTN</name>
<gene>
    <name evidence="4" type="ORF">J0695_30670</name>
</gene>
<dbReference type="Pfam" id="PF10756">
    <property type="entry name" value="bPH_6"/>
    <property type="match status" value="1"/>
</dbReference>
<organism evidence="4 5">
    <name type="scientific">Streptomyces beijiangensis</name>
    <dbReference type="NCBI Taxonomy" id="163361"/>
    <lineage>
        <taxon>Bacteria</taxon>
        <taxon>Bacillati</taxon>
        <taxon>Actinomycetota</taxon>
        <taxon>Actinomycetes</taxon>
        <taxon>Kitasatosporales</taxon>
        <taxon>Streptomycetaceae</taxon>
        <taxon>Streptomyces</taxon>
    </lineage>
</organism>
<dbReference type="Proteomes" id="UP000664167">
    <property type="component" value="Unassembled WGS sequence"/>
</dbReference>
<keyword evidence="2" id="KW-1133">Transmembrane helix</keyword>
<accession>A0A939FCI8</accession>
<protein>
    <submittedName>
        <fullName evidence="4">PH domain-containing protein</fullName>
    </submittedName>
</protein>